<dbReference type="EMBL" id="CM002924">
    <property type="protein sequence ID" value="KGN57460.1"/>
    <property type="molecule type" value="Genomic_DNA"/>
</dbReference>
<organism evidence="3 4">
    <name type="scientific">Cucumis sativus</name>
    <name type="common">Cucumber</name>
    <dbReference type="NCBI Taxonomy" id="3659"/>
    <lineage>
        <taxon>Eukaryota</taxon>
        <taxon>Viridiplantae</taxon>
        <taxon>Streptophyta</taxon>
        <taxon>Embryophyta</taxon>
        <taxon>Tracheophyta</taxon>
        <taxon>Spermatophyta</taxon>
        <taxon>Magnoliopsida</taxon>
        <taxon>eudicotyledons</taxon>
        <taxon>Gunneridae</taxon>
        <taxon>Pentapetalae</taxon>
        <taxon>rosids</taxon>
        <taxon>fabids</taxon>
        <taxon>Cucurbitales</taxon>
        <taxon>Cucurbitaceae</taxon>
        <taxon>Benincaseae</taxon>
        <taxon>Cucumis</taxon>
    </lineage>
</organism>
<dbReference type="PROSITE" id="PS51375">
    <property type="entry name" value="PPR"/>
    <property type="match status" value="6"/>
</dbReference>
<sequence length="529" mass="59791">MKLFSNHSSHGITSMPNNSSFKHSISLSKPSFLYSTWHSPPPLAALADPVLAAVSTAINNAQTKPLASSLRRLLPSFKPHHFIDLINQNPFSLSPSSLFSFFNWLSSIPTFRHTSQSYCAMANFLSAHQMFQECQSIIRFLVSRKGKDSAASVFAAILDTAGTRCSNFVFDALMIAYWDSGFVSDAIQCFRLVRNSNFQIPFHGCGYLLDKMINSNSPVTIWTFYSEILEYGFPPKVQYYNILINKFCKEGSIRDAKLIFNEIRKRGLRPTTVSFNTLINGLCKSRNLDEGFRLKKTMEENRIYPDVFTYSVLIHGLCKEGRLDVAEQLFDEMQQRGLRPNGITFTALIDGQCRSRRIDSAMNTYHQMLTMGVKPDLVMYNTLLNGLCKVGDVNKARKLVDEMRMVGMKPDKITYTTLIDGYCKEGDLESAMEIRKGMNEEGVVLDNVAFTALISGQMKNANMLLEAMLNLGVTPDDITYNILLEGHCKNGKAEDLLKLRNEKGLIVDYAYYTSLVSEYNKSLKDRQKR</sequence>
<protein>
    <recommendedName>
        <fullName evidence="5">Pentacotripeptide-repeat region of PRORP domain-containing protein</fullName>
    </recommendedName>
</protein>
<evidence type="ECO:0000313" key="4">
    <source>
        <dbReference type="Proteomes" id="UP000029981"/>
    </source>
</evidence>
<dbReference type="Pfam" id="PF12854">
    <property type="entry name" value="PPR_1"/>
    <property type="match status" value="2"/>
</dbReference>
<evidence type="ECO:0000256" key="1">
    <source>
        <dbReference type="ARBA" id="ARBA00022737"/>
    </source>
</evidence>
<reference evidence="3 4" key="2">
    <citation type="journal article" date="2009" name="PLoS ONE">
        <title>An integrated genetic and cytogenetic map of the cucumber genome.</title>
        <authorList>
            <person name="Ren Y."/>
            <person name="Zhang Z."/>
            <person name="Liu J."/>
            <person name="Staub J.E."/>
            <person name="Han Y."/>
            <person name="Cheng Z."/>
            <person name="Li X."/>
            <person name="Lu J."/>
            <person name="Miao H."/>
            <person name="Kang H."/>
            <person name="Xie B."/>
            <person name="Gu X."/>
            <person name="Wang X."/>
            <person name="Du Y."/>
            <person name="Jin W."/>
            <person name="Huang S."/>
        </authorList>
    </citation>
    <scope>NUCLEOTIDE SEQUENCE [LARGE SCALE GENOMIC DNA]</scope>
    <source>
        <strain evidence="4">cv. 9930</strain>
    </source>
</reference>
<dbReference type="eggNOG" id="KOG4197">
    <property type="taxonomic scope" value="Eukaryota"/>
</dbReference>
<reference evidence="3 4" key="1">
    <citation type="journal article" date="2009" name="Nat. Genet.">
        <title>The genome of the cucumber, Cucumis sativus L.</title>
        <authorList>
            <person name="Huang S."/>
            <person name="Li R."/>
            <person name="Zhang Z."/>
            <person name="Li L."/>
            <person name="Gu X."/>
            <person name="Fan W."/>
            <person name="Lucas W.J."/>
            <person name="Wang X."/>
            <person name="Xie B."/>
            <person name="Ni P."/>
            <person name="Ren Y."/>
            <person name="Zhu H."/>
            <person name="Li J."/>
            <person name="Lin K."/>
            <person name="Jin W."/>
            <person name="Fei Z."/>
            <person name="Li G."/>
            <person name="Staub J."/>
            <person name="Kilian A."/>
            <person name="van der Vossen E.A."/>
            <person name="Wu Y."/>
            <person name="Guo J."/>
            <person name="He J."/>
            <person name="Jia Z."/>
            <person name="Ren Y."/>
            <person name="Tian G."/>
            <person name="Lu Y."/>
            <person name="Ruan J."/>
            <person name="Qian W."/>
            <person name="Wang M."/>
            <person name="Huang Q."/>
            <person name="Li B."/>
            <person name="Xuan Z."/>
            <person name="Cao J."/>
            <person name="Asan"/>
            <person name="Wu Z."/>
            <person name="Zhang J."/>
            <person name="Cai Q."/>
            <person name="Bai Y."/>
            <person name="Zhao B."/>
            <person name="Han Y."/>
            <person name="Li Y."/>
            <person name="Li X."/>
            <person name="Wang S."/>
            <person name="Shi Q."/>
            <person name="Liu S."/>
            <person name="Cho W.K."/>
            <person name="Kim J.Y."/>
            <person name="Xu Y."/>
            <person name="Heller-Uszynska K."/>
            <person name="Miao H."/>
            <person name="Cheng Z."/>
            <person name="Zhang S."/>
            <person name="Wu J."/>
            <person name="Yang Y."/>
            <person name="Kang H."/>
            <person name="Li M."/>
            <person name="Liang H."/>
            <person name="Ren X."/>
            <person name="Shi Z."/>
            <person name="Wen M."/>
            <person name="Jian M."/>
            <person name="Yang H."/>
            <person name="Zhang G."/>
            <person name="Yang Z."/>
            <person name="Chen R."/>
            <person name="Liu S."/>
            <person name="Li J."/>
            <person name="Ma L."/>
            <person name="Liu H."/>
            <person name="Zhou Y."/>
            <person name="Zhao J."/>
            <person name="Fang X."/>
            <person name="Li G."/>
            <person name="Fang L."/>
            <person name="Li Y."/>
            <person name="Liu D."/>
            <person name="Zheng H."/>
            <person name="Zhang Y."/>
            <person name="Qin N."/>
            <person name="Li Z."/>
            <person name="Yang G."/>
            <person name="Yang S."/>
            <person name="Bolund L."/>
            <person name="Kristiansen K."/>
            <person name="Zheng H."/>
            <person name="Li S."/>
            <person name="Zhang X."/>
            <person name="Yang H."/>
            <person name="Wang J."/>
            <person name="Sun R."/>
            <person name="Zhang B."/>
            <person name="Jiang S."/>
            <person name="Wang J."/>
            <person name="Du Y."/>
            <person name="Li S."/>
        </authorList>
    </citation>
    <scope>NUCLEOTIDE SEQUENCE [LARGE SCALE GENOMIC DNA]</scope>
    <source>
        <strain evidence="4">cv. 9930</strain>
    </source>
</reference>
<proteinExistence type="predicted"/>
<dbReference type="InterPro" id="IPR011990">
    <property type="entry name" value="TPR-like_helical_dom_sf"/>
</dbReference>
<dbReference type="InterPro" id="IPR051222">
    <property type="entry name" value="PPR/CCM1_RNA-binding"/>
</dbReference>
<gene>
    <name evidence="3" type="ORF">Csa_3G188330</name>
</gene>
<evidence type="ECO:0008006" key="5">
    <source>
        <dbReference type="Google" id="ProtNLM"/>
    </source>
</evidence>
<feature type="repeat" description="PPR" evidence="2">
    <location>
        <begin position="236"/>
        <end position="270"/>
    </location>
</feature>
<reference evidence="3 4" key="4">
    <citation type="journal article" date="2011" name="BMC Genomics">
        <title>RNA-Seq improves annotation of protein-coding genes in the cucumber genome.</title>
        <authorList>
            <person name="Li Z."/>
            <person name="Zhang Z."/>
            <person name="Yan P."/>
            <person name="Huang S."/>
            <person name="Fei Z."/>
            <person name="Lin K."/>
        </authorList>
    </citation>
    <scope>NUCLEOTIDE SEQUENCE [LARGE SCALE GENOMIC DNA]</scope>
    <source>
        <strain evidence="4">cv. 9930</strain>
    </source>
</reference>
<name>A0A0A0L668_CUCSA</name>
<dbReference type="Gramene" id="KGN57460">
    <property type="protein sequence ID" value="KGN57460"/>
    <property type="gene ID" value="Csa_3G188330"/>
</dbReference>
<feature type="repeat" description="PPR" evidence="2">
    <location>
        <begin position="271"/>
        <end position="305"/>
    </location>
</feature>
<evidence type="ECO:0000256" key="2">
    <source>
        <dbReference type="PROSITE-ProRule" id="PRU00708"/>
    </source>
</evidence>
<keyword evidence="1" id="KW-0677">Repeat</keyword>
<dbReference type="PANTHER" id="PTHR47942">
    <property type="entry name" value="TETRATRICOPEPTIDE REPEAT (TPR)-LIKE SUPERFAMILY PROTEIN-RELATED"/>
    <property type="match status" value="1"/>
</dbReference>
<dbReference type="Proteomes" id="UP000029981">
    <property type="component" value="Chromosome 3"/>
</dbReference>
<keyword evidence="4" id="KW-1185">Reference proteome</keyword>
<dbReference type="AlphaFoldDB" id="A0A0A0L668"/>
<dbReference type="NCBIfam" id="TIGR00756">
    <property type="entry name" value="PPR"/>
    <property type="match status" value="7"/>
</dbReference>
<feature type="repeat" description="PPR" evidence="2">
    <location>
        <begin position="341"/>
        <end position="375"/>
    </location>
</feature>
<dbReference type="InterPro" id="IPR002885">
    <property type="entry name" value="PPR_rpt"/>
</dbReference>
<dbReference type="PANTHER" id="PTHR47942:SF16">
    <property type="entry name" value="PENTATRICOPEPTIDE REPEAT DOMAIN CONTAINING PROTEIN-RELATED"/>
    <property type="match status" value="1"/>
</dbReference>
<feature type="repeat" description="PPR" evidence="2">
    <location>
        <begin position="376"/>
        <end position="410"/>
    </location>
</feature>
<reference evidence="3 4" key="3">
    <citation type="journal article" date="2010" name="BMC Genomics">
        <title>Transcriptome sequencing and comparative analysis of cucumber flowers with different sex types.</title>
        <authorList>
            <person name="Guo S."/>
            <person name="Zheng Y."/>
            <person name="Joung J.G."/>
            <person name="Liu S."/>
            <person name="Zhang Z."/>
            <person name="Crasta O.R."/>
            <person name="Sobral B.W."/>
            <person name="Xu Y."/>
            <person name="Huang S."/>
            <person name="Fei Z."/>
        </authorList>
    </citation>
    <scope>NUCLEOTIDE SEQUENCE [LARGE SCALE GENOMIC DNA]</scope>
    <source>
        <strain evidence="4">cv. 9930</strain>
    </source>
</reference>
<dbReference type="Pfam" id="PF13041">
    <property type="entry name" value="PPR_2"/>
    <property type="match status" value="3"/>
</dbReference>
<dbReference type="Gene3D" id="1.25.40.10">
    <property type="entry name" value="Tetratricopeptide repeat domain"/>
    <property type="match status" value="4"/>
</dbReference>
<feature type="repeat" description="PPR" evidence="2">
    <location>
        <begin position="411"/>
        <end position="445"/>
    </location>
</feature>
<dbReference type="GO" id="GO:0003729">
    <property type="term" value="F:mRNA binding"/>
    <property type="evidence" value="ECO:0000318"/>
    <property type="project" value="GO_Central"/>
</dbReference>
<feature type="repeat" description="PPR" evidence="2">
    <location>
        <begin position="306"/>
        <end position="340"/>
    </location>
</feature>
<accession>A0A0A0L668</accession>
<dbReference type="OMA" id="VPDAIQC"/>
<evidence type="ECO:0000313" key="3">
    <source>
        <dbReference type="EMBL" id="KGN57460.1"/>
    </source>
</evidence>